<dbReference type="InterPro" id="IPR010618">
    <property type="entry name" value="RPF"/>
</dbReference>
<organism evidence="6 7">
    <name type="scientific">Euzebya pacifica</name>
    <dbReference type="NCBI Taxonomy" id="1608957"/>
    <lineage>
        <taxon>Bacteria</taxon>
        <taxon>Bacillati</taxon>
        <taxon>Actinomycetota</taxon>
        <taxon>Nitriliruptoria</taxon>
        <taxon>Euzebyales</taxon>
    </lineage>
</organism>
<evidence type="ECO:0000256" key="3">
    <source>
        <dbReference type="SAM" id="MobiDB-lite"/>
    </source>
</evidence>
<feature type="domain" description="Resuscitation-promoting factor core lysozyme-like" evidence="5">
    <location>
        <begin position="289"/>
        <end position="359"/>
    </location>
</feature>
<dbReference type="AlphaFoldDB" id="A0A346Y087"/>
<dbReference type="CDD" id="cd13925">
    <property type="entry name" value="RPF"/>
    <property type="match status" value="1"/>
</dbReference>
<dbReference type="SUPFAM" id="SSF53955">
    <property type="entry name" value="Lysozyme-like"/>
    <property type="match status" value="1"/>
</dbReference>
<feature type="compositionally biased region" description="Pro residues" evidence="3">
    <location>
        <begin position="131"/>
        <end position="141"/>
    </location>
</feature>
<reference evidence="6 7" key="1">
    <citation type="submission" date="2018-09" db="EMBL/GenBank/DDBJ databases">
        <title>Complete genome sequence of Euzebya sp. DY32-46 isolated from seawater of Pacific Ocean.</title>
        <authorList>
            <person name="Xu L."/>
            <person name="Wu Y.-H."/>
            <person name="Xu X.-W."/>
        </authorList>
    </citation>
    <scope>NUCLEOTIDE SEQUENCE [LARGE SCALE GENOMIC DNA]</scope>
    <source>
        <strain evidence="6 7">DY32-46</strain>
    </source>
</reference>
<protein>
    <submittedName>
        <fullName evidence="6">Putative resuscitation-promoting factor</fullName>
    </submittedName>
</protein>
<evidence type="ECO:0000313" key="7">
    <source>
        <dbReference type="Proteomes" id="UP000264006"/>
    </source>
</evidence>
<dbReference type="OrthoDB" id="1404170at2"/>
<evidence type="ECO:0000313" key="6">
    <source>
        <dbReference type="EMBL" id="AXV07884.1"/>
    </source>
</evidence>
<accession>A0A346Y087</accession>
<evidence type="ECO:0000259" key="5">
    <source>
        <dbReference type="Pfam" id="PF06737"/>
    </source>
</evidence>
<keyword evidence="4" id="KW-1133">Transmembrane helix</keyword>
<name>A0A346Y087_9ACTN</name>
<gene>
    <name evidence="6" type="ORF">DVS28_a3208</name>
</gene>
<comment type="similarity">
    <text evidence="1">Belongs to the transglycosylase family. Rpf subfamily.</text>
</comment>
<proteinExistence type="inferred from homology"/>
<dbReference type="KEGG" id="euz:DVS28_a3208"/>
<keyword evidence="2" id="KW-0378">Hydrolase</keyword>
<dbReference type="Pfam" id="PF06737">
    <property type="entry name" value="Transglycosylas"/>
    <property type="match status" value="1"/>
</dbReference>
<feature type="region of interest" description="Disordered" evidence="3">
    <location>
        <begin position="113"/>
        <end position="154"/>
    </location>
</feature>
<dbReference type="RefSeq" id="WP_114592311.1">
    <property type="nucleotide sequence ID" value="NZ_CP031165.1"/>
</dbReference>
<evidence type="ECO:0000256" key="2">
    <source>
        <dbReference type="ARBA" id="ARBA00022801"/>
    </source>
</evidence>
<dbReference type="Gene3D" id="1.10.530.10">
    <property type="match status" value="1"/>
</dbReference>
<sequence length="366" mass="37946">MVITASVSRSACERATLLHDGARLSLGVVADVLECDRDAAAGLVIVGRLLASDDLAIVPEECEPYLAGFLRPTAGAAAHHLSCQHCALVEDSMAVGIAAARARWTCMPAPTAEQLVPPTPPPSRHPARQVPEPPPLPPPVTAPQDSPSLPSDPRQTAVYGLVAARVADPEADGGIVDPDRTVDLSPLRALMQATDAVEQPVDSPAEVGVPDAVDEVLSTGRPRWMVAASRLVAATLMAVVGLTAVLGGASLMAGPADARSLARGGVVGKDLPRATLPDDLRIGDPYYTPTWDRLADCASGGDWSAPSDATGRAGGLAIGPADWRRVGGIGPVEEASRERQVQAGISLWELRGWSAWPSCAEALGLR</sequence>
<evidence type="ECO:0000256" key="1">
    <source>
        <dbReference type="ARBA" id="ARBA00010830"/>
    </source>
</evidence>
<feature type="transmembrane region" description="Helical" evidence="4">
    <location>
        <begin position="231"/>
        <end position="253"/>
    </location>
</feature>
<keyword evidence="4" id="KW-0472">Membrane</keyword>
<dbReference type="InterPro" id="IPR023346">
    <property type="entry name" value="Lysozyme-like_dom_sf"/>
</dbReference>
<dbReference type="Proteomes" id="UP000264006">
    <property type="component" value="Chromosome"/>
</dbReference>
<dbReference type="GO" id="GO:0016787">
    <property type="term" value="F:hydrolase activity"/>
    <property type="evidence" value="ECO:0007669"/>
    <property type="project" value="UniProtKB-KW"/>
</dbReference>
<dbReference type="EMBL" id="CP031165">
    <property type="protein sequence ID" value="AXV07884.1"/>
    <property type="molecule type" value="Genomic_DNA"/>
</dbReference>
<keyword evidence="4" id="KW-0812">Transmembrane</keyword>
<evidence type="ECO:0000256" key="4">
    <source>
        <dbReference type="SAM" id="Phobius"/>
    </source>
</evidence>
<keyword evidence="7" id="KW-1185">Reference proteome</keyword>